<dbReference type="GO" id="GO:0051082">
    <property type="term" value="F:unfolded protein binding"/>
    <property type="evidence" value="ECO:0007669"/>
    <property type="project" value="InterPro"/>
</dbReference>
<dbReference type="InterPro" id="IPR027410">
    <property type="entry name" value="TCP-1-like_intermed_sf"/>
</dbReference>
<dbReference type="SUPFAM" id="SSF52029">
    <property type="entry name" value="GroEL apical domain-like"/>
    <property type="match status" value="1"/>
</dbReference>
<dbReference type="FunFam" id="3.30.260.10:FF:000008">
    <property type="entry name" value="T-complex protein 1 subunit theta"/>
    <property type="match status" value="1"/>
</dbReference>
<dbReference type="Proteomes" id="UP000887229">
    <property type="component" value="Unassembled WGS sequence"/>
</dbReference>
<dbReference type="CDD" id="cd03341">
    <property type="entry name" value="TCP1_theta"/>
    <property type="match status" value="1"/>
</dbReference>
<evidence type="ECO:0000313" key="10">
    <source>
        <dbReference type="Proteomes" id="UP000887229"/>
    </source>
</evidence>
<comment type="similarity">
    <text evidence="2 8">Belongs to the TCP-1 chaperonin family.</text>
</comment>
<sequence length="547" mass="59628">MSLNIPNAPNAGLFKGGYNNYDAEDGAVMRNVEACRAISSTVLTSLGPYGRNKIIINHLQKMILTSDAATILRELEVVHPAAKLLVMASQQQESEMGDATNLVIILAGELLRKAEDLLRMGLKASDIVIGYEKAQKFALETLEELSVDKVEDLRDQEELSKAIRTVVASKQNGNEDFLADLVAEAVLSVLPKNPLNFNVDNVRVVKIMGGSLEQSKVVKGMVFPKEPDGSIKKVNKAKVAVYTCPIDSSQTETKGTVLLHNAKEMMDFTQGEESQLESSIKEIHDSGVRAVIVGDRVGDLAMHYLNRFGILCIKILSKFELRRVCRVVGATPLARLGAPMPDEMGSIDVVETLEIGGDRVTVFRQEDEVTRTATLVLRGATQNHLDDIERAVDDGVNVVKAITRDPRLVPGAGATETQLVERITAFGEKTPGLSQYAIKKYAEAFEVVPRTLAESCGLDATEVLSRLYAAHHKSEDWDTGVDVDNDDDTGILDAREEGILDLMVSKYWAIKLATEAARTVLSVDQIIVAKQAGGPKPPGPNPNWDED</sequence>
<keyword evidence="10" id="KW-1185">Reference proteome</keyword>
<evidence type="ECO:0000313" key="9">
    <source>
        <dbReference type="EMBL" id="KAG9253297.1"/>
    </source>
</evidence>
<dbReference type="InterPro" id="IPR002423">
    <property type="entry name" value="Cpn60/GroEL/TCP-1"/>
</dbReference>
<keyword evidence="5 8" id="KW-0067">ATP-binding</keyword>
<dbReference type="FunFam" id="3.50.7.10:FF:000008">
    <property type="entry name" value="T-complex protein 1 subunit theta"/>
    <property type="match status" value="1"/>
</dbReference>
<protein>
    <recommendedName>
        <fullName evidence="7">CCT-theta</fullName>
    </recommendedName>
</protein>
<dbReference type="Pfam" id="PF00118">
    <property type="entry name" value="Cpn60_TCP1"/>
    <property type="match status" value="1"/>
</dbReference>
<gene>
    <name evidence="9" type="ORF">F5Z01DRAFT_658451</name>
</gene>
<dbReference type="NCBIfam" id="TIGR02346">
    <property type="entry name" value="chap_CCT_theta"/>
    <property type="match status" value="1"/>
</dbReference>
<reference evidence="9" key="1">
    <citation type="journal article" date="2021" name="IMA Fungus">
        <title>Genomic characterization of three marine fungi, including Emericellopsis atlantica sp. nov. with signatures of a generalist lifestyle and marine biomass degradation.</title>
        <authorList>
            <person name="Hagestad O.C."/>
            <person name="Hou L."/>
            <person name="Andersen J.H."/>
            <person name="Hansen E.H."/>
            <person name="Altermark B."/>
            <person name="Li C."/>
            <person name="Kuhnert E."/>
            <person name="Cox R.J."/>
            <person name="Crous P.W."/>
            <person name="Spatafora J.W."/>
            <person name="Lail K."/>
            <person name="Amirebrahimi M."/>
            <person name="Lipzen A."/>
            <person name="Pangilinan J."/>
            <person name="Andreopoulos W."/>
            <person name="Hayes R.D."/>
            <person name="Ng V."/>
            <person name="Grigoriev I.V."/>
            <person name="Jackson S.A."/>
            <person name="Sutton T.D.S."/>
            <person name="Dobson A.D.W."/>
            <person name="Rama T."/>
        </authorList>
    </citation>
    <scope>NUCLEOTIDE SEQUENCE</scope>
    <source>
        <strain evidence="9">TS7</strain>
    </source>
</reference>
<accession>A0A9P7ZKA0</accession>
<evidence type="ECO:0000256" key="7">
    <source>
        <dbReference type="ARBA" id="ARBA00029602"/>
    </source>
</evidence>
<keyword evidence="6 8" id="KW-0143">Chaperone</keyword>
<proteinExistence type="inferred from homology"/>
<dbReference type="RefSeq" id="XP_046117221.1">
    <property type="nucleotide sequence ID" value="XM_046263699.1"/>
</dbReference>
<keyword evidence="4 8" id="KW-0547">Nucleotide-binding</keyword>
<dbReference type="PRINTS" id="PR00304">
    <property type="entry name" value="TCOMPLEXTCP1"/>
</dbReference>
<comment type="subcellular location">
    <subcellularLocation>
        <location evidence="1">Cytoplasm</location>
    </subcellularLocation>
</comment>
<dbReference type="PANTHER" id="PTHR11353">
    <property type="entry name" value="CHAPERONIN"/>
    <property type="match status" value="1"/>
</dbReference>
<dbReference type="SUPFAM" id="SSF54849">
    <property type="entry name" value="GroEL-intermediate domain like"/>
    <property type="match status" value="1"/>
</dbReference>
<dbReference type="InterPro" id="IPR027413">
    <property type="entry name" value="GROEL-like_equatorial_sf"/>
</dbReference>
<dbReference type="Gene3D" id="1.10.560.10">
    <property type="entry name" value="GroEL-like equatorial domain"/>
    <property type="match status" value="1"/>
</dbReference>
<evidence type="ECO:0000256" key="2">
    <source>
        <dbReference type="ARBA" id="ARBA00008020"/>
    </source>
</evidence>
<dbReference type="InterPro" id="IPR012721">
    <property type="entry name" value="Chap_CCT_theta"/>
</dbReference>
<evidence type="ECO:0000256" key="5">
    <source>
        <dbReference type="ARBA" id="ARBA00022840"/>
    </source>
</evidence>
<dbReference type="GO" id="GO:0005832">
    <property type="term" value="C:chaperonin-containing T-complex"/>
    <property type="evidence" value="ECO:0007669"/>
    <property type="project" value="UniProtKB-ARBA"/>
</dbReference>
<evidence type="ECO:0000256" key="1">
    <source>
        <dbReference type="ARBA" id="ARBA00004496"/>
    </source>
</evidence>
<dbReference type="Gene3D" id="3.50.7.10">
    <property type="entry name" value="GroEL"/>
    <property type="match status" value="1"/>
</dbReference>
<evidence type="ECO:0000256" key="4">
    <source>
        <dbReference type="ARBA" id="ARBA00022741"/>
    </source>
</evidence>
<dbReference type="GeneID" id="70294602"/>
<dbReference type="SUPFAM" id="SSF48592">
    <property type="entry name" value="GroEL equatorial domain-like"/>
    <property type="match status" value="1"/>
</dbReference>
<comment type="caution">
    <text evidence="9">The sequence shown here is derived from an EMBL/GenBank/DDBJ whole genome shotgun (WGS) entry which is preliminary data.</text>
</comment>
<evidence type="ECO:0000256" key="6">
    <source>
        <dbReference type="ARBA" id="ARBA00023186"/>
    </source>
</evidence>
<dbReference type="GO" id="GO:0140662">
    <property type="term" value="F:ATP-dependent protein folding chaperone"/>
    <property type="evidence" value="ECO:0007669"/>
    <property type="project" value="InterPro"/>
</dbReference>
<organism evidence="9 10">
    <name type="scientific">Emericellopsis atlantica</name>
    <dbReference type="NCBI Taxonomy" id="2614577"/>
    <lineage>
        <taxon>Eukaryota</taxon>
        <taxon>Fungi</taxon>
        <taxon>Dikarya</taxon>
        <taxon>Ascomycota</taxon>
        <taxon>Pezizomycotina</taxon>
        <taxon>Sordariomycetes</taxon>
        <taxon>Hypocreomycetidae</taxon>
        <taxon>Hypocreales</taxon>
        <taxon>Bionectriaceae</taxon>
        <taxon>Emericellopsis</taxon>
    </lineage>
</organism>
<evidence type="ECO:0000256" key="3">
    <source>
        <dbReference type="ARBA" id="ARBA00022490"/>
    </source>
</evidence>
<dbReference type="OrthoDB" id="1748577at2759"/>
<dbReference type="AlphaFoldDB" id="A0A9P7ZKA0"/>
<name>A0A9P7ZKA0_9HYPO</name>
<dbReference type="GO" id="GO:0016887">
    <property type="term" value="F:ATP hydrolysis activity"/>
    <property type="evidence" value="ECO:0007669"/>
    <property type="project" value="InterPro"/>
</dbReference>
<keyword evidence="3" id="KW-0963">Cytoplasm</keyword>
<dbReference type="InterPro" id="IPR017998">
    <property type="entry name" value="Chaperone_TCP-1"/>
</dbReference>
<dbReference type="InterPro" id="IPR002194">
    <property type="entry name" value="Chaperonin_TCP-1_CS"/>
</dbReference>
<dbReference type="Gene3D" id="3.30.260.10">
    <property type="entry name" value="TCP-1-like chaperonin intermediate domain"/>
    <property type="match status" value="1"/>
</dbReference>
<dbReference type="EMBL" id="MU251258">
    <property type="protein sequence ID" value="KAG9253297.1"/>
    <property type="molecule type" value="Genomic_DNA"/>
</dbReference>
<dbReference type="PROSITE" id="PS00750">
    <property type="entry name" value="TCP1_1"/>
    <property type="match status" value="1"/>
</dbReference>
<dbReference type="InterPro" id="IPR027409">
    <property type="entry name" value="GroEL-like_apical_dom_sf"/>
</dbReference>
<dbReference type="GO" id="GO:0005524">
    <property type="term" value="F:ATP binding"/>
    <property type="evidence" value="ECO:0007669"/>
    <property type="project" value="UniProtKB-KW"/>
</dbReference>
<evidence type="ECO:0000256" key="8">
    <source>
        <dbReference type="RuleBase" id="RU004187"/>
    </source>
</evidence>